<evidence type="ECO:0000313" key="1">
    <source>
        <dbReference type="EMBL" id="VVE10329.1"/>
    </source>
</evidence>
<accession>A0A5E4VG54</accession>
<dbReference type="Proteomes" id="UP000343335">
    <property type="component" value="Unassembled WGS sequence"/>
</dbReference>
<evidence type="ECO:0000313" key="2">
    <source>
        <dbReference type="Proteomes" id="UP000343335"/>
    </source>
</evidence>
<dbReference type="RefSeq" id="WP_174984688.1">
    <property type="nucleotide sequence ID" value="NZ_CABPSA010000004.1"/>
</dbReference>
<dbReference type="EMBL" id="CABPSA010000004">
    <property type="protein sequence ID" value="VVE10329.1"/>
    <property type="molecule type" value="Genomic_DNA"/>
</dbReference>
<organism evidence="1 2">
    <name type="scientific">Pandoraea commovens</name>
    <dbReference type="NCBI Taxonomy" id="2508289"/>
    <lineage>
        <taxon>Bacteria</taxon>
        <taxon>Pseudomonadati</taxon>
        <taxon>Pseudomonadota</taxon>
        <taxon>Betaproteobacteria</taxon>
        <taxon>Burkholderiales</taxon>
        <taxon>Burkholderiaceae</taxon>
        <taxon>Pandoraea</taxon>
    </lineage>
</organism>
<protein>
    <submittedName>
        <fullName evidence="1">Uncharacterized protein</fullName>
    </submittedName>
</protein>
<gene>
    <name evidence="1" type="ORF">PCO31010_02614</name>
</gene>
<proteinExistence type="predicted"/>
<dbReference type="AlphaFoldDB" id="A0A5E4VG54"/>
<name>A0A5E4VG54_9BURK</name>
<reference evidence="1 2" key="1">
    <citation type="submission" date="2019-08" db="EMBL/GenBank/DDBJ databases">
        <authorList>
            <person name="Peeters C."/>
        </authorList>
    </citation>
    <scope>NUCLEOTIDE SEQUENCE [LARGE SCALE GENOMIC DNA]</scope>
    <source>
        <strain evidence="1 2">LMG 31010</strain>
    </source>
</reference>
<sequence length="57" mass="6093">MSPEIYFDPALNLITADPKPGSNARVITKAEVPDLVRAGAEVDKSARDVSKRLPSGK</sequence>